<protein>
    <submittedName>
        <fullName evidence="4">Alpha/beta hydrolase</fullName>
    </submittedName>
</protein>
<keyword evidence="5" id="KW-1185">Reference proteome</keyword>
<evidence type="ECO:0000256" key="2">
    <source>
        <dbReference type="SAM" id="Phobius"/>
    </source>
</evidence>
<dbReference type="PANTHER" id="PTHR48081:SF9">
    <property type="entry name" value="CARBOXYLESTERASE"/>
    <property type="match status" value="1"/>
</dbReference>
<feature type="transmembrane region" description="Helical" evidence="2">
    <location>
        <begin position="12"/>
        <end position="35"/>
    </location>
</feature>
<organism evidence="4 5">
    <name type="scientific">Erythrobacter ani</name>
    <dbReference type="NCBI Taxonomy" id="2827235"/>
    <lineage>
        <taxon>Bacteria</taxon>
        <taxon>Pseudomonadati</taxon>
        <taxon>Pseudomonadota</taxon>
        <taxon>Alphaproteobacteria</taxon>
        <taxon>Sphingomonadales</taxon>
        <taxon>Erythrobacteraceae</taxon>
        <taxon>Erythrobacter/Porphyrobacter group</taxon>
        <taxon>Erythrobacter</taxon>
    </lineage>
</organism>
<dbReference type="RefSeq" id="WP_218315957.1">
    <property type="nucleotide sequence ID" value="NZ_JAGSPB010000001.1"/>
</dbReference>
<evidence type="ECO:0000256" key="1">
    <source>
        <dbReference type="ARBA" id="ARBA00022801"/>
    </source>
</evidence>
<keyword evidence="2" id="KW-0812">Transmembrane</keyword>
<proteinExistence type="predicted"/>
<dbReference type="EMBL" id="JAGSPB010000001">
    <property type="protein sequence ID" value="MBV7265508.1"/>
    <property type="molecule type" value="Genomic_DNA"/>
</dbReference>
<sequence>MSGKPKTGARRIVIWTIAAIALAAVLAAAALQLAIRRDGPAVLSAIDRLVGGAHEVEHKGTISTGDHPHQKLVVWAPDDNTTANNTLPVLLFVHGGSWRSGDPESYGFIGRAFVPKGFVVVLGGYRLGEAGAYPAMLEDTASAIGWTRRNIAKYGGDPSRIVIAGHSAGAYNVAMAALEERWLAGEGLSPGDIAGVIGLSGPYDFYPFDSDSTKDAFGHAAEPEQTQPAVHIEGDAGRITPPVLLIHGEKDTLVYPRNSRFLASKLTEAGAAAQSRFYPEMEHNDPLISLAAPWRARRDVDDRIAQFAAEVTSRDTVSVSVHAKTR</sequence>
<feature type="domain" description="BD-FAE-like" evidence="3">
    <location>
        <begin position="82"/>
        <end position="266"/>
    </location>
</feature>
<dbReference type="PANTHER" id="PTHR48081">
    <property type="entry name" value="AB HYDROLASE SUPERFAMILY PROTEIN C4A8.06C"/>
    <property type="match status" value="1"/>
</dbReference>
<dbReference type="GO" id="GO:0016787">
    <property type="term" value="F:hydrolase activity"/>
    <property type="evidence" value="ECO:0007669"/>
    <property type="project" value="UniProtKB-KW"/>
</dbReference>
<keyword evidence="1 4" id="KW-0378">Hydrolase</keyword>
<dbReference type="InterPro" id="IPR050300">
    <property type="entry name" value="GDXG_lipolytic_enzyme"/>
</dbReference>
<name>A0ABS6SM53_9SPHN</name>
<reference evidence="4 5" key="1">
    <citation type="submission" date="2021-04" db="EMBL/GenBank/DDBJ databases">
        <authorList>
            <person name="Pira H."/>
            <person name="Risdian C."/>
            <person name="Wink J."/>
        </authorList>
    </citation>
    <scope>NUCLEOTIDE SEQUENCE [LARGE SCALE GENOMIC DNA]</scope>
    <source>
        <strain evidence="4 5">WH131</strain>
    </source>
</reference>
<comment type="caution">
    <text evidence="4">The sequence shown here is derived from an EMBL/GenBank/DDBJ whole genome shotgun (WGS) entry which is preliminary data.</text>
</comment>
<evidence type="ECO:0000313" key="4">
    <source>
        <dbReference type="EMBL" id="MBV7265508.1"/>
    </source>
</evidence>
<keyword evidence="2" id="KW-1133">Transmembrane helix</keyword>
<evidence type="ECO:0000313" key="5">
    <source>
        <dbReference type="Proteomes" id="UP000699975"/>
    </source>
</evidence>
<keyword evidence="2" id="KW-0472">Membrane</keyword>
<dbReference type="Pfam" id="PF20434">
    <property type="entry name" value="BD-FAE"/>
    <property type="match status" value="1"/>
</dbReference>
<dbReference type="InterPro" id="IPR049492">
    <property type="entry name" value="BD-FAE-like_dom"/>
</dbReference>
<evidence type="ECO:0000259" key="3">
    <source>
        <dbReference type="Pfam" id="PF20434"/>
    </source>
</evidence>
<gene>
    <name evidence="4" type="ORF">KCG45_04905</name>
</gene>
<dbReference type="Proteomes" id="UP000699975">
    <property type="component" value="Unassembled WGS sequence"/>
</dbReference>
<accession>A0ABS6SM53</accession>